<feature type="compositionally biased region" description="Polar residues" evidence="1">
    <location>
        <begin position="3406"/>
        <end position="3416"/>
    </location>
</feature>
<dbReference type="InterPro" id="IPR053786">
    <property type="entry name" value="LEPRxLL_CS"/>
</dbReference>
<sequence>MAFPFKSEGFWGPLFRRRDRARMAVETPRATRPSKRQLVLHLKTKAGKLFNRDRLIFDPLEPRVLLNSDITYQIGAPSDAATVEHQLLVKLIEQNETINSATKAVQRIQVFDYTNGTQGTNPLHTFGIIDANSNQAYTLQGSGGKETITVDADSFKLLGATQKPILAFTDPTSPGNNLDNTLALLNTPTGSAQSGAEFKLTGANAGEIASGKFAGSFSNVANLVGAASADDKLTIGANGSLSGTFGGGKKSLQLDISSVVAGSIDATLSGGGSSYTLARTSGSSAATFGSLAFTAPMTSLGVILGSGDDTLHLASLPPAPSFTVSGGAGADRIVFDTDLSATSGNLAVTFDGGAGNDSIAVSANLSALAGDLGIVFKGGEGANTLSVASGKTLSASGQVTIAADATVTPVLTTSGFDRSGSATAQMAVTVNDGAVIRGTGVRVAVRSDIAIADIAPADTSTISVTANGLAGITLAGTVDAGTGDAVLTTDVNNAVTLTSTLTSQLKSVAPKQTNSSTITVGAKGAVNGGTVKIAANTVAKVDVKAIGLVLPGLLTVTDAAAGTFDKVKSAIKGEGSFSDIFTPAELAAKALIKSAETTINNTTQVTVALSAVSTDPRIKQTGAGTLAGSDPALALQISADDKTDSTITLVARDAASVPGFQFDDPALDGAASAAAKAAAAINILNLFGLSGTQTVTRLTSVDLGVPAAGSLPAGAPAAGDIALVSAEGVAGIHAANAGTLAVRIRAATDATDPANPETGLVAGDGETDNSLPAPMKAGAAQINVNDTVRVAVRGVSVTAASLAVAATNDTTIESRAVQARNLLTGSTKAVVETARLTATGGAVSVVAMDATKAQAIVEPIRTDTLEEESDAEEAKREQIGIARSSAVNTVERDITATVTNSVVTGAQGVALTAQNALDLTTNAKAVVAASKFGVAGSYAVNIVLGSTTATVQGGSVSAATGDISVNASDVTNIDSRVQTSVAGESKSGGTAIGGAAAFNIVGYRPDGLTGSDKLADKVVGMAIDAILGSGFFTFAAAQATRARIEAATATATAGGVGVKAISAGTVNATVSNTVTVSTPEQTRLDEAKTQATRTAINKARTFLGKATLSSEPGAVTSAGSRSIGGLIATNRMNRSATAEVISGATITSGGELGVRATDLSTINANVKLVASSQAASDGGLPTKQPQIKSDYKLSESQPVAITLGQRVAVDFSTLLGEQAIKTVSTLDAIKSNLPSTTKQAQGGTTPGKAPTLKAVKTGDIVLVSPGHPAGSGEVGSYYRYIKTPTAPATSTSIDLSKENFTGPSWELIGAKGDVYAYMGADRTAANKLDLKTVKFTDRDLWRRVSETEAAPAKTTGSGGTSAGGIIVRNEIKGGVSAAISSSSATTTVNAGSVVVSAERGATITSKADATVEAIATIREQTGETAEGTAGSGTASTVPGQTSAFDKSSTSNSSALAINAVIATNTIQSVADASITDAEVTTTGKDGAVAVEAKTTGSIEAEVQAQITALSSGPAGTEDAAADPAAGGSTGGTTTPTTGTTTPTTGSGQTTAPTTSARAGGIQLAFNAIGYESSNLGFDTLNALVGTNLGNPATAQASARITNTRVTATGAVSATAESSGTIASTLSNAVTAATKAASVNSLAVSGLVAMNRVSGAAEAVIDARSKTVSGTDVTVSATDTVGIEAETAVAASASAEKTGSVSGLGKNAAALLGDYTYTTASGSRQVKFGEKIRLSDSWAGKGEKGAVYQYMGADFTAAEDLGNTARDFADFALWKKLDATNVVPGATGGSAAPTGKITAAKSSATALGGIFARNDVSGQAKASIVNTTVQATGDVSITAKSEASINATDESEVEAEGGSAANGVLVSNNVQNGALAFIKDSTVTSEDGGVSVSAENTSTIEASAAGSVAGETTAVGFTLAFNTVGFRQQNPLFNAVDAIVGDPLIATATNGENPAGAKAYITGSTVTAKRDVSVTADSQAKITAEAGNKAEQADSEETVHKAETGARGISAGAVLALNKVSARAEAFIGAETVAAQAPAQTAATVASTDGAVTVSAKNQAGIESTSTMIGASSVSGSVAELAKKAVATALNIYDYTSKSGTKALKVGDRVRLAADFTTPAGSSSNTDAKRTEEPALKGRVFIFVAASDASVNLATEDYTNAARWFAVDDGAIVSTKPTAAGTTPGTTAGDTLDKDTTTIKTAEGTTTITRQKARYTSNGGFQYMMAGQGVLLSKTDTLSKGEPGTIYIWRGADNTKVTLHGEDYTSANWLPAAAKTVMPKLDTVANPPAAPAPAAGSTDPTPTARTPGSSSKAFGGLIVFNEVTGGAGARITDATVTSALDLTVHAADAADISATLLSTVTSSGGTSFQSKTGTAGTSGGAGGGTLIAANGIAATNVVRSGADASVLRSTVESTTANLEVSAENESGVDARIRASSTTSGGEGVSGAVTLAFNSVGYETQNLLFNTIDTLIGQSAISKAFGGEIGTGAKATIVQSSAKAGGDLIVTATSAAKINATVSNAATSTADLASGSGGTGFGVVLASNKVSGSAFALIDNTGVTRDITAGGALAVTATDAAGITSNVQIVTSSTVTKSDGGAVTNQSKLNKYLPSDFSTNPNEVQSATIQSNIIKNRADWAPAELLAFEEKVTAQITRVKGLVEELQAGPATLLKQVETKLLELRIGKVTQEYLDKVNQTLVDQLKAIDTTKIPSDDETDLKTRIGKAAGALADAMKTPSLDTAAVDEARLEALKVAAEAARFGYLDEAALRNSTDLAEKSVGQLIRLQVAVDRAVIETAAKIVELKDGLNSFLKPFGLSTDSIGAIDLSAYGELSKTANAQDVTFGTRVRIADGYAKPTYKAGQGEITVKTGETIEDLTKKIYKYIGAATLDGINSLDPDFKNDKLWTLIADKSGAYKAGDIFIYMGGNAKIDLAATDYTDKLLWKRALESNFIPDGVKLPTTGAGTGTGTGTGTTTPAPATSSTETVAPTGDPSANNASKLGTVAAQPSASLAIGGLVVLNSVHADAVARITGVTTTAGGTVTVQASETATIKATADSAASVKSAASYKPTTDVTAPAPTTPADPSTDRTLGTKSQPTSLALGGIIATNAVLGTARAEIVDSTVTGGGMKVDAANTATIDATAKTATSSDQGAVSITLAFNTIGWKEQNILFRAADTITGQPLIAAGSGNDADPSGARAQILRSSITTTDASGTLAVTARSDASINAQLTNKASASQAVLKDASAYAIGFALSGNLVNSEAVARIDSSNTAGTAIDPTKTLNAAGAVTIAATSNGSITSLNNLSAIASLTKPSVLQDFADKILGNYTYTTESGSKTVTFGDIVFAKVGGVEKLYVYFGDTKLVADLKTEAYTEANGWRENNLREFVKFLPPGVLNLGDSKDIAGSATPPADNTNTTSGQTPAKPYAVAVSGILVTNDVRSAATATLTGMTVAKAGNISVQAEQSGTITATVNSKVESKLKPGTKAGDKKSIAAQAVIASNVVMGASTATIDRSPLGDATANATVGNVAVGARNTGAITATIDSTVDSSETAVGITAAFNKIGSPSTNAVFDLAELLAGIDLDSQMAKGGQFAATASISGQPINATGKVSVEALSKATINATIENAVTSIGSAATTVGAVAGLNFVRVGTSATIADVTSLKAAGGVAVNALSASTINAVVKAPVTAVVYNMPDTTSAPGSTNTSGNTGNAGGTGTATTTRSISVAASFARNTILDVVLEAGLDRIGDLTASAGDVSVTAANTATITAKVAATAIAVLLSTEDGKNLGVSGSGAFGVNTILGGVEARIADSRITASGSQAPSVTDGTGGQGNITVSAKSAATITASVEAAAAAVIVGKGTAQAVAIGVSLAFNMIGYNLSLIPVDGTSSLAADKARSLDVKANVTKSRLSAGRRVSVEAESGGRIEARTLATAMAVGVSTGGSGGTSTDGNIALSGGGLFVRNKVVTSASAVIDGTGSSDDAVTAGTGGINVSAKDTAVIRATSVALGLSANLSADASNTASKSTLAIALSLADNAITSEVAARITQVANLATLGDVTVAANRSADIFAQTYAAAVGAQISSKGDGASVSGGGALSINTVKGSTIAEITDSKVGDSANGGAKVGSLSRSRPRTAPRSPR</sequence>
<feature type="region of interest" description="Disordered" evidence="1">
    <location>
        <begin position="2955"/>
        <end position="2996"/>
    </location>
</feature>
<organism evidence="2 3">
    <name type="scientific">Methylorubrum extorquens</name>
    <name type="common">Methylobacterium dichloromethanicum</name>
    <name type="synonym">Methylobacterium extorquens</name>
    <dbReference type="NCBI Taxonomy" id="408"/>
    <lineage>
        <taxon>Bacteria</taxon>
        <taxon>Pseudomonadati</taxon>
        <taxon>Pseudomonadota</taxon>
        <taxon>Alphaproteobacteria</taxon>
        <taxon>Hyphomicrobiales</taxon>
        <taxon>Methylobacteriaceae</taxon>
        <taxon>Methylorubrum</taxon>
    </lineage>
</organism>
<accession>A0A2N9ART4</accession>
<feature type="region of interest" description="Disordered" evidence="1">
    <location>
        <begin position="3690"/>
        <end position="3711"/>
    </location>
</feature>
<feature type="compositionally biased region" description="Low complexity" evidence="1">
    <location>
        <begin position="1422"/>
        <end position="1436"/>
    </location>
</feature>
<evidence type="ECO:0000256" key="1">
    <source>
        <dbReference type="SAM" id="MobiDB-lite"/>
    </source>
</evidence>
<feature type="compositionally biased region" description="Low complexity" evidence="1">
    <location>
        <begin position="1512"/>
        <end position="1555"/>
    </location>
</feature>
<protein>
    <recommendedName>
        <fullName evidence="4">LEPR-XLL domain-containing protein</fullName>
    </recommendedName>
</protein>
<feature type="region of interest" description="Disordered" evidence="1">
    <location>
        <begin position="4105"/>
        <end position="4133"/>
    </location>
</feature>
<gene>
    <name evidence="2" type="ORF">TK0001_3453</name>
</gene>
<feature type="compositionally biased region" description="Basic residues" evidence="1">
    <location>
        <begin position="4123"/>
        <end position="4133"/>
    </location>
</feature>
<feature type="compositionally biased region" description="Low complexity" evidence="1">
    <location>
        <begin position="2969"/>
        <end position="2986"/>
    </location>
</feature>
<evidence type="ECO:0000313" key="3">
    <source>
        <dbReference type="Proteomes" id="UP000233769"/>
    </source>
</evidence>
<reference evidence="3" key="1">
    <citation type="submission" date="2017-10" db="EMBL/GenBank/DDBJ databases">
        <authorList>
            <person name="Regsiter A."/>
            <person name="William W."/>
        </authorList>
    </citation>
    <scope>NUCLEOTIDE SEQUENCE [LARGE SCALE GENOMIC DNA]</scope>
</reference>
<feature type="compositionally biased region" description="Low complexity" evidence="1">
    <location>
        <begin position="3062"/>
        <end position="3086"/>
    </location>
</feature>
<feature type="compositionally biased region" description="Low complexity" evidence="1">
    <location>
        <begin position="2284"/>
        <end position="2303"/>
    </location>
</feature>
<dbReference type="EMBL" id="LT962688">
    <property type="protein sequence ID" value="SOR30055.1"/>
    <property type="molecule type" value="Genomic_DNA"/>
</dbReference>
<feature type="region of interest" description="Disordered" evidence="1">
    <location>
        <begin position="1420"/>
        <end position="1449"/>
    </location>
</feature>
<dbReference type="NCBIfam" id="NF012206">
    <property type="entry name" value="LktA_tand_53"/>
    <property type="match status" value="7"/>
</dbReference>
<proteinExistence type="predicted"/>
<dbReference type="Proteomes" id="UP000233769">
    <property type="component" value="Chromosome tk0001"/>
</dbReference>
<feature type="region of interest" description="Disordered" evidence="1">
    <location>
        <begin position="2284"/>
        <end position="2309"/>
    </location>
</feature>
<name>A0A2N9ART4_METEX</name>
<dbReference type="NCBIfam" id="NF012209">
    <property type="entry name" value="LEPR-8K"/>
    <property type="match status" value="1"/>
</dbReference>
<evidence type="ECO:0008006" key="4">
    <source>
        <dbReference type="Google" id="ProtNLM"/>
    </source>
</evidence>
<evidence type="ECO:0000313" key="2">
    <source>
        <dbReference type="EMBL" id="SOR30055.1"/>
    </source>
</evidence>
<dbReference type="InterPro" id="IPR047881">
    <property type="entry name" value="LktA_repeat"/>
</dbReference>
<feature type="region of interest" description="Disordered" evidence="1">
    <location>
        <begin position="1508"/>
        <end position="1555"/>
    </location>
</feature>
<feature type="compositionally biased region" description="Low complexity" evidence="1">
    <location>
        <begin position="3690"/>
        <end position="3702"/>
    </location>
</feature>
<feature type="region of interest" description="Disordered" evidence="1">
    <location>
        <begin position="3062"/>
        <end position="3092"/>
    </location>
</feature>
<feature type="region of interest" description="Disordered" evidence="1">
    <location>
        <begin position="3396"/>
        <end position="3417"/>
    </location>
</feature>
<feature type="compositionally biased region" description="Polar residues" evidence="1">
    <location>
        <begin position="1437"/>
        <end position="1449"/>
    </location>
</feature>